<dbReference type="EMBL" id="PJND01000009">
    <property type="protein sequence ID" value="PKW20695.1"/>
    <property type="molecule type" value="Genomic_DNA"/>
</dbReference>
<organism evidence="2 4">
    <name type="scientific">Flavobacterium lindanitolerans</name>
    <dbReference type="NCBI Taxonomy" id="428988"/>
    <lineage>
        <taxon>Bacteria</taxon>
        <taxon>Pseudomonadati</taxon>
        <taxon>Bacteroidota</taxon>
        <taxon>Flavobacteriia</taxon>
        <taxon>Flavobacteriales</taxon>
        <taxon>Flavobacteriaceae</taxon>
        <taxon>Flavobacterium</taxon>
    </lineage>
</organism>
<gene>
    <name evidence="1" type="ORF">B0G92_2845</name>
    <name evidence="2" type="ORF">CLV50_2855</name>
</gene>
<evidence type="ECO:0000313" key="3">
    <source>
        <dbReference type="Proteomes" id="UP000233767"/>
    </source>
</evidence>
<reference evidence="2 4" key="2">
    <citation type="submission" date="2018-10" db="EMBL/GenBank/DDBJ databases">
        <title>Genomic Encyclopedia of Archaeal and Bacterial Type Strains, Phase II (KMG-II): from individual species to whole genera.</title>
        <authorList>
            <person name="Goeker M."/>
        </authorList>
    </citation>
    <scope>NUCLEOTIDE SEQUENCE [LARGE SCALE GENOMIC DNA]</scope>
    <source>
        <strain evidence="2 4">DSM 21886</strain>
    </source>
</reference>
<comment type="caution">
    <text evidence="2">The sequence shown here is derived from an EMBL/GenBank/DDBJ whole genome shotgun (WGS) entry which is preliminary data.</text>
</comment>
<protein>
    <submittedName>
        <fullName evidence="2">Uncharacterized protein</fullName>
    </submittedName>
</protein>
<evidence type="ECO:0000313" key="1">
    <source>
        <dbReference type="EMBL" id="PKW20695.1"/>
    </source>
</evidence>
<proteinExistence type="predicted"/>
<reference evidence="1 3" key="1">
    <citation type="submission" date="2017-12" db="EMBL/GenBank/DDBJ databases">
        <title>Genomic Encyclopedia of Type Strains, Phase III (KMG-III): the genomes of soil and plant-associated and newly described type strains.</title>
        <authorList>
            <person name="Whitman W."/>
        </authorList>
    </citation>
    <scope>NUCLEOTIDE SEQUENCE [LARGE SCALE GENOMIC DNA]</scope>
    <source>
        <strain evidence="1 3">IP-10</strain>
    </source>
</reference>
<dbReference type="Proteomes" id="UP000275027">
    <property type="component" value="Unassembled WGS sequence"/>
</dbReference>
<sequence length="60" mass="7194">MQKPKVLHTIFLTSSQDLKRQIEEIPELSQVLNYKLILLKFVKFYQCKQTPFYSNFQLSV</sequence>
<evidence type="ECO:0000313" key="2">
    <source>
        <dbReference type="EMBL" id="RLJ24138.1"/>
    </source>
</evidence>
<dbReference type="Proteomes" id="UP000233767">
    <property type="component" value="Unassembled WGS sequence"/>
</dbReference>
<dbReference type="EMBL" id="RCCB01000013">
    <property type="protein sequence ID" value="RLJ24138.1"/>
    <property type="molecule type" value="Genomic_DNA"/>
</dbReference>
<dbReference type="AlphaFoldDB" id="A0A497U713"/>
<accession>A0A497U713</accession>
<evidence type="ECO:0000313" key="4">
    <source>
        <dbReference type="Proteomes" id="UP000275027"/>
    </source>
</evidence>
<name>A0A497U713_9FLAO</name>
<keyword evidence="3" id="KW-1185">Reference proteome</keyword>